<proteinExistence type="predicted"/>
<accession>W5SRE0</accession>
<dbReference type="InterPro" id="IPR004180">
    <property type="entry name" value="DUF226_BOR_spp"/>
</dbReference>
<dbReference type="RefSeq" id="WP_025401509.1">
    <property type="nucleotide sequence ID" value="NZ_CP004329.1"/>
</dbReference>
<sequence length="186" mass="22484">MEHELNIVEKKKVKLVSKEEKPLFIKIEEIKGRRLYHTKIMKDLYTFGIYKNQKHGFFISFKGLFNEEKAEYFRLFSLKEGDKFLGIYYGYRKPIKSIVKRYEENGVTKTVSFSKVYYIEFRFKKGSIFCYLKGIAYLLKKDRVYRRYYGSLINLLIGLEKEVYEFYGKKFLEGGLITKWIRKNQK</sequence>
<protein>
    <submittedName>
        <fullName evidence="1">Putative cytosolic protein</fullName>
    </submittedName>
</protein>
<dbReference type="Pfam" id="PF02890">
    <property type="entry name" value="DUF226"/>
    <property type="match status" value="1"/>
</dbReference>
<evidence type="ECO:0000313" key="1">
    <source>
        <dbReference type="EMBL" id="AHH07641.1"/>
    </source>
</evidence>
<name>W5SRE0_9SPIR</name>
<geneLocation type="plasmid" evidence="1">
    <name>unnamed</name>
</geneLocation>
<reference evidence="1" key="1">
    <citation type="submission" date="2013-02" db="EMBL/GenBank/DDBJ databases">
        <title>Comparative genomics of Borrelia species.</title>
        <authorList>
            <person name="Schwan T.G."/>
            <person name="Raffel S.J."/>
            <person name="Porcella S.F."/>
        </authorList>
    </citation>
    <scope>NUCLEOTIDE SEQUENCE</scope>
    <source>
        <strain evidence="1">DOU</strain>
        <plasmid evidence="1">unnamed</plasmid>
    </source>
</reference>
<keyword evidence="1" id="KW-0614">Plasmid</keyword>
<organism evidence="1">
    <name type="scientific">Borrelia crocidurae DOU</name>
    <dbReference type="NCBI Taxonomy" id="1293575"/>
    <lineage>
        <taxon>Bacteria</taxon>
        <taxon>Pseudomonadati</taxon>
        <taxon>Spirochaetota</taxon>
        <taxon>Spirochaetia</taxon>
        <taxon>Spirochaetales</taxon>
        <taxon>Borreliaceae</taxon>
        <taxon>Borrelia</taxon>
    </lineage>
</organism>
<dbReference type="HOGENOM" id="CLU_109712_0_0_12"/>
<dbReference type="AlphaFoldDB" id="W5SRE0"/>
<gene>
    <name evidence="1" type="ORF">BCD_1575</name>
</gene>
<dbReference type="EMBL" id="CP004329">
    <property type="protein sequence ID" value="AHH07641.1"/>
    <property type="molecule type" value="Genomic_DNA"/>
</dbReference>